<keyword evidence="1" id="KW-0732">Signal</keyword>
<dbReference type="NCBIfam" id="TIGR01643">
    <property type="entry name" value="YD_repeat_2x"/>
    <property type="match status" value="31"/>
</dbReference>
<dbReference type="Pfam" id="PF20148">
    <property type="entry name" value="DUF6531"/>
    <property type="match status" value="1"/>
</dbReference>
<evidence type="ECO:0000259" key="5">
    <source>
        <dbReference type="PROSITE" id="PS51820"/>
    </source>
</evidence>
<keyword evidence="3" id="KW-1015">Disulfide bond</keyword>
<dbReference type="NCBIfam" id="TIGR03696">
    <property type="entry name" value="Rhs_assc_core"/>
    <property type="match status" value="1"/>
</dbReference>
<dbReference type="Pfam" id="PF13385">
    <property type="entry name" value="Laminin_G_3"/>
    <property type="match status" value="2"/>
</dbReference>
<dbReference type="SUPFAM" id="SSF89372">
    <property type="entry name" value="Fucose-specific lectin"/>
    <property type="match status" value="1"/>
</dbReference>
<dbReference type="Pfam" id="PF25023">
    <property type="entry name" value="TEN_YD-shell"/>
    <property type="match status" value="5"/>
</dbReference>
<reference evidence="6 7" key="1">
    <citation type="submission" date="2017-10" db="EMBL/GenBank/DDBJ databases">
        <title>Novel microbial diversity and functional potential in the marine mammal oral microbiome.</title>
        <authorList>
            <person name="Dudek N.K."/>
            <person name="Sun C.L."/>
            <person name="Burstein D."/>
            <person name="Kantor R.S."/>
            <person name="Aliaga Goltsman D.S."/>
            <person name="Bik E.M."/>
            <person name="Thomas B.C."/>
            <person name="Banfield J.F."/>
            <person name="Relman D.A."/>
        </authorList>
    </citation>
    <scope>NUCLEOTIDE SEQUENCE [LARGE SCALE GENOMIC DNA]</scope>
    <source>
        <strain evidence="6">DOLZORAL124_49_17</strain>
    </source>
</reference>
<evidence type="ECO:0000313" key="6">
    <source>
        <dbReference type="EMBL" id="PID55637.1"/>
    </source>
</evidence>
<dbReference type="EMBL" id="PDPS01000054">
    <property type="protein sequence ID" value="PID55637.1"/>
    <property type="molecule type" value="Genomic_DNA"/>
</dbReference>
<dbReference type="SUPFAM" id="SSF69322">
    <property type="entry name" value="Tricorn protease domain 2"/>
    <property type="match status" value="1"/>
</dbReference>
<dbReference type="Proteomes" id="UP000229740">
    <property type="component" value="Unassembled WGS sequence"/>
</dbReference>
<evidence type="ECO:0000313" key="7">
    <source>
        <dbReference type="Proteomes" id="UP000229740"/>
    </source>
</evidence>
<dbReference type="InterPro" id="IPR022385">
    <property type="entry name" value="Rhs_assc_core"/>
</dbReference>
<dbReference type="SMART" id="SM00560">
    <property type="entry name" value="LamGL"/>
    <property type="match status" value="1"/>
</dbReference>
<evidence type="ECO:0000256" key="2">
    <source>
        <dbReference type="ARBA" id="ARBA00022737"/>
    </source>
</evidence>
<accession>A0A2G6E0Y0</accession>
<proteinExistence type="predicted"/>
<dbReference type="InterPro" id="IPR056823">
    <property type="entry name" value="TEN-like_YD-shell"/>
</dbReference>
<dbReference type="InterPro" id="IPR006530">
    <property type="entry name" value="YD"/>
</dbReference>
<dbReference type="Pfam" id="PF07691">
    <property type="entry name" value="PA14"/>
    <property type="match status" value="1"/>
</dbReference>
<organism evidence="6 7">
    <name type="scientific">candidate division KSB3 bacterium</name>
    <dbReference type="NCBI Taxonomy" id="2044937"/>
    <lineage>
        <taxon>Bacteria</taxon>
        <taxon>candidate division KSB3</taxon>
    </lineage>
</organism>
<dbReference type="InterPro" id="IPR006558">
    <property type="entry name" value="LamG-like"/>
</dbReference>
<dbReference type="InterPro" id="IPR050708">
    <property type="entry name" value="T6SS_VgrG/RHS"/>
</dbReference>
<dbReference type="Gene3D" id="1.20.90.10">
    <property type="entry name" value="Phospholipase A2 domain"/>
    <property type="match status" value="1"/>
</dbReference>
<dbReference type="InterPro" id="IPR011658">
    <property type="entry name" value="PA14_dom"/>
</dbReference>
<keyword evidence="2" id="KW-0677">Repeat</keyword>
<dbReference type="InterPro" id="IPR045351">
    <property type="entry name" value="DUF6531"/>
</dbReference>
<feature type="region of interest" description="Disordered" evidence="4">
    <location>
        <begin position="189"/>
        <end position="219"/>
    </location>
</feature>
<sequence length="3497" mass="390625">MTYKKEASMNHRGIFSRLQDSQIVKTLCVSVVFLMIWLSVEPAVADLQEEEIPYNLEERLEQIRNNVDWEFRIESGGDSEGLLKQLLRRNRQNDPLGRRFSPARKGFPFANQQSSFSPRMRPTLPRQASTTQPLSSLFSPQVPISNADPLAQLPSYVKDNLSDEISLPAQENQPTLLAQVDTAIASDAVPASTDTTKSADVFESSDTETAGSVPPLAEQNSDAIADDNYMLLAQSYCYDHYVVGHGSSRQEAFIDAYNRVGGQKSLGYTLNATHWWGGAVIQDFRCSSGVGDVAIIHDEARDNPRLSVPAYVVWGGIWREIYAPMGGPASWLGVPTSDEFWAPDGQRQQNFKGGYIKYSLQTHTGRTYRWPAKDSNKWRAEYHNQFNLNAAPTYVRNESTIDYDWGTNPPGGTCKWNQPCWGVWKDNFSVRWTKRQYFTEGRYQFTAGADDGVRVWVDGKVIINEWRDQGYTEFKRSITLTEGYHDLKIEYYERNGTARIKVKYERLNQHNLNVIKEGTGVGGVVASGITCGTDCSEYYDSGTQLALAAIPDTGSTFVGWDVNTWERDGHALSDITMAVFNGRIYQALRGIDNGIYTRSSADGQTWTGWVKEGRTKGNVGMTIFNGRLYQAVTGSSSKYVYTRYTSDGTNWSSWKYTDTSTAMTGYNLSMIVFNNRLYLAGQGPNNEVYWRSTADGDNWSAWEHYGATKGDVSMAVFDGILYQAITGSSSKYVFTRSTSDGTTWSSWTNTDATVMSGLNISMAVFNGKLYQAGQGPDDKVYWRSSADGENWSVWENSGNTIDEVSMIVFGNRLYQVARGSNSEMFIRFTTDGQNWTDWQADGTTDDVVRMIVFGTKLYQAIRGLDDGVYTRSSADGQHWSIRESSNYQCNGTGDCILTMDAAKNIKARFARNGLVAHWKFDENERDSSGSEHHGTPSEAIQYAEGKLGNAVVFNGSSQYITTRDSERWLSFGGAQPFSIEAWINPKSGGNGGTVVGKFNGSVQNEYLLQVLPDGKIRFHREVSPFGFNSEQAIPFDEFTHVVVTYDGTDMKIYINGKLDSSQSRGAQSTATATPVLIGARWHNGSPEDFFDGIIDNVKLYNRALTPEEVKYCYTPDTSGLIAAWPLDKNTEDIGPNRLNGTAVGGLSYVDGAVEKAANLNGTDAYIEFGNAPYTDFRGDEEFTVSMWVTGDSRGIAMGRLRYYFRFTDIGIQFIFKQSLLDDDPYMLLIPYPANWNAADWNCVTFVYGDDGARRKIYVNGVLAGEKDHLPIQSLYPLSTLKIGKSDYSGGMYFSGNIDNVRIYDHALPAEQCNCSGDVRPYPLSDEERERLSKLGIQECMPGSGDPVNSITGNLLQQSKDLDIPGLGNLDFSLIRTYNGQDDRDGLFGVGWTSFLDVYLRIANDDSVDVRYPDGSGRYYIWDGSEYLPAQDAMFETLIRTANGYALSRPDQTTYLFDEDGRLTTIRNRFGHEIALVRDSLGALTKIVDTVGREILVTQEGRHITSISDPEGRTLRYAYDAEGNLTRFTDANGGARLYEYVNHHMTAITDPEGHRYLQNVYDSKGRVIKQIDTSGNAGTWDYSASNETLFTNNIGHTTRYVFNERSQVTLTEDALGYTEHSIYNADNLLVSFTDKRGNTRTYTYDDKGNVLTETDFAGATTTYTYTATNDLSSVTNAFGATTNYTWDNGKLLRIEYPDGSSNQFTYNQYGQMLTYTDANGHTTIHSYNTEGLLGTITNPLGGITRYAYDSVGRQISMTDANGDTSSFEYDGNDNVTRITFPNGSSMLVEYDGNNNIVKKTDRRGAVTTYQYDANMKLAAETDAQGNTTRYEYDAMYRRIQSADALGNVTLYRYNACDQLTEIEDALGGVVNIEYDGNGNIVSMTGPLGNRSTFEFDVMNQLVRQVDVLGNVTAFRYDALGQLLETTQPNGASTQYTYNVMGRLTEIRDPLGQAWQMGYDAKGQTNSVTDPLGRTTTSEFDANGNLLKRIDPIGAITLFEYDAVGKRTAVTDALDRTTHYSYDHVGNLLTVISPLGHTVSMAYDAGGKMTSITDATGASSSFEYNALGLLSKETDFGGNATLYDYDAVQNLVKLTQADGAFRTYAYDALNRRISETDPLGNTTHFAYNALNQLVRETNALGYITCYEYDALDRLLKEIDPQGNVWQFEYDAVGRLVSQSTPRGASMRYSYDLNDQVISVRDPLGGEQTFTYDPLGNVLSVSDALGHTATMVYDEANNLIEEIDPLGSKSLYTYDTIGNLLAEKDPLNRVTRYLYDDGDLMRAMIDPLGNQTSLEYDPNGNLTRMTDANGNTAAFEYDPNGLLVAETLPGGQTTRYEYDAMQNLVKYVNAKGKASTFEYDALSQLLRETDPLGNSTSYTYDAIGRLRRVTDALGSVTSHEYDASSCLTSTIDPKGGKWQFACDAAGNIISETNPRGATTTYTYDLLDQVTAIRDALGGEQTMSYDAVGNVTGITNAKGETATFAYNERDWLVERRDAEGHATRFQHDRVGNIIAETDALGRTTRYSYNDNNALTAITNALGGITRFTYDKTDNIAAITDANDHTTRFAYDANDMLIEETLPGGQITRYEYDAMQNLTTWINPLGNAWNYAYDEVGRLIRESDPLGNSTRYAYDALDNLTQKTDANGNVTVYGYDALTRLTSVRQATGATTRYDYDSVGNPTTMTDANGNVTTFSYDLLNRLSKEVNPSGNVWQFEYDPVGNLITRNANGQVTRYAYNANDLLIQIEHFDGSSVDFGYDAVSNQVTMTDRQGTSSNEYDELNRLVAAVNPAGYKVGYEYDAVDNLLSMTYPDSRKISYAYDANDFVKEVRMPDLNLFAITRDAAQNISSISTADSMRIEYAWDAAERLTEVRNLHGGKIISAFAYTLDSVGNRLKVEEEYSWGTPRQLTHTYTYDTLNRLIRSEDNTGNLTEYTFDAVGNRKEMKTTLAEAKPEYLRTAYRYGPENRLTGIKNFVDDGSGHEILRDETNIEFDGLNRAVRRTYNQNGKQSRIDYIYAGLDPIAEYVTSDSGSHHVNYYRGAGSLLGLTQVDAQNQAAPYYVHTDGLESVSAVSDPQGRLAHAYRYRDYGNVVNEFGDPAGASNFASPQNRLAFTGQEWDLPTGLNHFFARDYDPEVGVWLQQDAYRGEFDDPATLHRYAYVTGNPTTFIDEYGFWGLKDIGKGLKKVGSAINEYVIKPVYDHVIKPIYDHVIKPIYDHVIKPIYDKVQQTKQQVTQRVQRDFKKLPPTFQQALKTGKQLVTGDAMKMNTSSIKQVWNDPVGTLMSATQKAEKYVGWVDDKRKFYLKNGINSCQLFLDQGKIGNLGKKLFFINPVIGINLQRSQDIWDIGHVFDSNYRKQAWEGIKNNDLNKLIPVYGNFCGPGWTAGSRETSMDEYKRRAKWDKEYREQSGPQNDTDQFCMYHDDDYQSSYGWDSNQRIKADLKLIGGLLLTKPENDPRSRGYTKAATGLFVLKDTGTIIIKSYPLYQGYKGGKWIIKKVF</sequence>
<dbReference type="Gene3D" id="2.60.120.200">
    <property type="match status" value="2"/>
</dbReference>
<dbReference type="GO" id="GO:0006644">
    <property type="term" value="P:phospholipid metabolic process"/>
    <property type="evidence" value="ECO:0007669"/>
    <property type="project" value="InterPro"/>
</dbReference>
<dbReference type="Pfam" id="PF05593">
    <property type="entry name" value="RHS_repeat"/>
    <property type="match status" value="8"/>
</dbReference>
<dbReference type="GO" id="GO:0050482">
    <property type="term" value="P:arachidonate secretion"/>
    <property type="evidence" value="ECO:0007669"/>
    <property type="project" value="InterPro"/>
</dbReference>
<dbReference type="GO" id="GO:0004623">
    <property type="term" value="F:phospholipase A2 activity"/>
    <property type="evidence" value="ECO:0007669"/>
    <property type="project" value="InterPro"/>
</dbReference>
<dbReference type="SMART" id="SM00758">
    <property type="entry name" value="PA14"/>
    <property type="match status" value="1"/>
</dbReference>
<feature type="region of interest" description="Disordered" evidence="4">
    <location>
        <begin position="111"/>
        <end position="134"/>
    </location>
</feature>
<dbReference type="SUPFAM" id="SSF49899">
    <property type="entry name" value="Concanavalin A-like lectins/glucanases"/>
    <property type="match status" value="2"/>
</dbReference>
<dbReference type="PROSITE" id="PS51820">
    <property type="entry name" value="PA14"/>
    <property type="match status" value="1"/>
</dbReference>
<dbReference type="PANTHER" id="PTHR32305">
    <property type="match status" value="1"/>
</dbReference>
<dbReference type="Gene3D" id="2.180.10.10">
    <property type="entry name" value="RHS repeat-associated core"/>
    <property type="match status" value="12"/>
</dbReference>
<evidence type="ECO:0000256" key="1">
    <source>
        <dbReference type="ARBA" id="ARBA00022729"/>
    </source>
</evidence>
<dbReference type="InterPro" id="IPR036444">
    <property type="entry name" value="PLipase_A2_dom_sf"/>
</dbReference>
<dbReference type="InterPro" id="IPR031325">
    <property type="entry name" value="RHS_repeat"/>
</dbReference>
<dbReference type="Gene3D" id="3.90.182.10">
    <property type="entry name" value="Toxin - Anthrax Protective Antigen,domain 1"/>
    <property type="match status" value="1"/>
</dbReference>
<gene>
    <name evidence="6" type="ORF">CSB45_15090</name>
</gene>
<dbReference type="InterPro" id="IPR013320">
    <property type="entry name" value="ConA-like_dom_sf"/>
</dbReference>
<dbReference type="PANTHER" id="PTHR32305:SF15">
    <property type="entry name" value="PROTEIN RHSA-RELATED"/>
    <property type="match status" value="1"/>
</dbReference>
<feature type="domain" description="PA14" evidence="5">
    <location>
        <begin position="373"/>
        <end position="519"/>
    </location>
</feature>
<protein>
    <recommendedName>
        <fullName evidence="5">PA14 domain-containing protein</fullName>
    </recommendedName>
</protein>
<dbReference type="SUPFAM" id="SSF56988">
    <property type="entry name" value="Anthrax protective antigen"/>
    <property type="match status" value="1"/>
</dbReference>
<name>A0A2G6E0Y0_9BACT</name>
<dbReference type="InterPro" id="IPR037524">
    <property type="entry name" value="PA14/GLEYA"/>
</dbReference>
<evidence type="ECO:0000256" key="4">
    <source>
        <dbReference type="SAM" id="MobiDB-lite"/>
    </source>
</evidence>
<comment type="caution">
    <text evidence="6">The sequence shown here is derived from an EMBL/GenBank/DDBJ whole genome shotgun (WGS) entry which is preliminary data.</text>
</comment>
<evidence type="ECO:0000256" key="3">
    <source>
        <dbReference type="ARBA" id="ARBA00023157"/>
    </source>
</evidence>